<keyword evidence="2" id="KW-0732">Signal</keyword>
<comment type="caution">
    <text evidence="4">The sequence shown here is derived from an EMBL/GenBank/DDBJ whole genome shotgun (WGS) entry which is preliminary data.</text>
</comment>
<accession>A0ABX0TW86</accession>
<evidence type="ECO:0000259" key="3">
    <source>
        <dbReference type="Pfam" id="PF00150"/>
    </source>
</evidence>
<organism evidence="4 5">
    <name type="scientific">Sphingomonas japonica</name>
    <dbReference type="NCBI Taxonomy" id="511662"/>
    <lineage>
        <taxon>Bacteria</taxon>
        <taxon>Pseudomonadati</taxon>
        <taxon>Pseudomonadota</taxon>
        <taxon>Alphaproteobacteria</taxon>
        <taxon>Sphingomonadales</taxon>
        <taxon>Sphingomonadaceae</taxon>
        <taxon>Sphingomonas</taxon>
    </lineage>
</organism>
<feature type="signal peptide" evidence="2">
    <location>
        <begin position="1"/>
        <end position="20"/>
    </location>
</feature>
<gene>
    <name evidence="4" type="ORF">FHT01_000126</name>
</gene>
<keyword evidence="1 4" id="KW-0378">Hydrolase</keyword>
<dbReference type="PANTHER" id="PTHR34142">
    <property type="entry name" value="ENDO-BETA-1,4-GLUCANASE A"/>
    <property type="match status" value="1"/>
</dbReference>
<dbReference type="EMBL" id="JAASQP010000001">
    <property type="protein sequence ID" value="NIJ22584.1"/>
    <property type="molecule type" value="Genomic_DNA"/>
</dbReference>
<dbReference type="Proteomes" id="UP000788153">
    <property type="component" value="Unassembled WGS sequence"/>
</dbReference>
<dbReference type="GO" id="GO:0008810">
    <property type="term" value="F:cellulase activity"/>
    <property type="evidence" value="ECO:0007669"/>
    <property type="project" value="UniProtKB-EC"/>
</dbReference>
<protein>
    <submittedName>
        <fullName evidence="4">Endoglucanase</fullName>
        <ecNumber evidence="4">3.2.1.4</ecNumber>
    </submittedName>
</protein>
<dbReference type="PANTHER" id="PTHR34142:SF1">
    <property type="entry name" value="GLYCOSIDE HYDROLASE FAMILY 5 DOMAIN-CONTAINING PROTEIN"/>
    <property type="match status" value="1"/>
</dbReference>
<dbReference type="EC" id="3.2.1.4" evidence="4"/>
<evidence type="ECO:0000313" key="4">
    <source>
        <dbReference type="EMBL" id="NIJ22584.1"/>
    </source>
</evidence>
<keyword evidence="5" id="KW-1185">Reference proteome</keyword>
<evidence type="ECO:0000313" key="5">
    <source>
        <dbReference type="Proteomes" id="UP000788153"/>
    </source>
</evidence>
<reference evidence="4 5" key="1">
    <citation type="submission" date="2020-03" db="EMBL/GenBank/DDBJ databases">
        <title>Genomic Encyclopedia of Type Strains, Phase IV (KMG-IV): sequencing the most valuable type-strain genomes for metagenomic binning, comparative biology and taxonomic classification.</title>
        <authorList>
            <person name="Goeker M."/>
        </authorList>
    </citation>
    <scope>NUCLEOTIDE SEQUENCE [LARGE SCALE GENOMIC DNA]</scope>
    <source>
        <strain evidence="4 5">DSM 22753</strain>
    </source>
</reference>
<proteinExistence type="predicted"/>
<dbReference type="InterPro" id="IPR001547">
    <property type="entry name" value="Glyco_hydro_5"/>
</dbReference>
<feature type="chain" id="PRO_5046246243" evidence="2">
    <location>
        <begin position="21"/>
        <end position="319"/>
    </location>
</feature>
<sequence length="319" mass="35092">MFRLLALALAALLLGATAQAQTPVERHGRLQVSGTHIVDQAGKPVTLRGMSLFWSQWQPQYYNAATIKRLRDDWKITVIRAAMAVDSGGYRANPDAEMAKVETVIDAAVANGIYVIVDWHAHKPHAKEAAAFFARIAAKYGALPNLIYEPYNEPLATHAWKTLLKPYHQTVLASIRAADPDNLVVVGTRTWSQDVDEAAADPIADPNLAYTLHYYAATHKQELRDKAALAMQRGAALFVTEYGVTQADGGSSIDEAEARRWWDFLEASGISYANWSIADKDELSAAFRPGTPGDGTWTEDQVTRSGKLVRDQIRAMNAD</sequence>
<evidence type="ECO:0000256" key="2">
    <source>
        <dbReference type="SAM" id="SignalP"/>
    </source>
</evidence>
<name>A0ABX0TW86_9SPHN</name>
<evidence type="ECO:0000256" key="1">
    <source>
        <dbReference type="ARBA" id="ARBA00022801"/>
    </source>
</evidence>
<feature type="domain" description="Glycoside hydrolase family 5" evidence="3">
    <location>
        <begin position="38"/>
        <end position="280"/>
    </location>
</feature>
<dbReference type="RefSeq" id="WP_218975206.1">
    <property type="nucleotide sequence ID" value="NZ_VDYR01000001.1"/>
</dbReference>
<dbReference type="Pfam" id="PF00150">
    <property type="entry name" value="Cellulase"/>
    <property type="match status" value="1"/>
</dbReference>
<keyword evidence="4" id="KW-0326">Glycosidase</keyword>